<accession>A0AAV4PNW8</accession>
<gene>
    <name evidence="1" type="ORF">CEXT_26621</name>
</gene>
<dbReference type="Proteomes" id="UP001054945">
    <property type="component" value="Unassembled WGS sequence"/>
</dbReference>
<evidence type="ECO:0000313" key="1">
    <source>
        <dbReference type="EMBL" id="GIX98100.1"/>
    </source>
</evidence>
<evidence type="ECO:0000313" key="2">
    <source>
        <dbReference type="Proteomes" id="UP001054945"/>
    </source>
</evidence>
<dbReference type="EMBL" id="BPLR01004859">
    <property type="protein sequence ID" value="GIX98100.1"/>
    <property type="molecule type" value="Genomic_DNA"/>
</dbReference>
<keyword evidence="2" id="KW-1185">Reference proteome</keyword>
<sequence length="107" mass="12275">MKPKKAQQVICRKTTYVWDRASEHIATNGTTNLGNTTVDYIFARNSSDLPLLPKEKQQIRDWMLIGNPTHDRLAHTSSTLTDEEIPGITRRFGHNSFSSRYLLSQTR</sequence>
<name>A0AAV4PNW8_CAEEX</name>
<proteinExistence type="predicted"/>
<reference evidence="1 2" key="1">
    <citation type="submission" date="2021-06" db="EMBL/GenBank/DDBJ databases">
        <title>Caerostris extrusa draft genome.</title>
        <authorList>
            <person name="Kono N."/>
            <person name="Arakawa K."/>
        </authorList>
    </citation>
    <scope>NUCLEOTIDE SEQUENCE [LARGE SCALE GENOMIC DNA]</scope>
</reference>
<organism evidence="1 2">
    <name type="scientific">Caerostris extrusa</name>
    <name type="common">Bark spider</name>
    <name type="synonym">Caerostris bankana</name>
    <dbReference type="NCBI Taxonomy" id="172846"/>
    <lineage>
        <taxon>Eukaryota</taxon>
        <taxon>Metazoa</taxon>
        <taxon>Ecdysozoa</taxon>
        <taxon>Arthropoda</taxon>
        <taxon>Chelicerata</taxon>
        <taxon>Arachnida</taxon>
        <taxon>Araneae</taxon>
        <taxon>Araneomorphae</taxon>
        <taxon>Entelegynae</taxon>
        <taxon>Araneoidea</taxon>
        <taxon>Araneidae</taxon>
        <taxon>Caerostris</taxon>
    </lineage>
</organism>
<protein>
    <submittedName>
        <fullName evidence="1">Uncharacterized protein</fullName>
    </submittedName>
</protein>
<comment type="caution">
    <text evidence="1">The sequence shown here is derived from an EMBL/GenBank/DDBJ whole genome shotgun (WGS) entry which is preliminary data.</text>
</comment>
<dbReference type="AlphaFoldDB" id="A0AAV4PNW8"/>